<dbReference type="PRINTS" id="PR00080">
    <property type="entry name" value="SDRFAMILY"/>
</dbReference>
<dbReference type="InterPro" id="IPR002347">
    <property type="entry name" value="SDR_fam"/>
</dbReference>
<keyword evidence="3" id="KW-1185">Reference proteome</keyword>
<sequence length="269" mass="28438">MRAGAMMITFEGKNFLVTGASKGIGAATAHVLLKAGANVALHWHNDEAQAAILAETFGPDRTHLFRADLGDQQAVRGLFADAVKWAQLLHGAGRLDGIVNNAATMPYSGPEDARADWDADWDQVWRVNVRAVADLCREAVLHFKETGPDGSRPAGGMIVNIASRAAFRGDMPDAMHYAASKGAVVALTRSLAKGYAQDGIRAYCVAPGWVRTDRVASRIDESPTALAEIPMGAAAPPEEVGNLVAFLLSGLAHHATGATIDINGASYFH</sequence>
<comment type="similarity">
    <text evidence="1">Belongs to the short-chain dehydrogenases/reductases (SDR) family.</text>
</comment>
<dbReference type="SUPFAM" id="SSF51735">
    <property type="entry name" value="NAD(P)-binding Rossmann-fold domains"/>
    <property type="match status" value="1"/>
</dbReference>
<dbReference type="Proteomes" id="UP000602381">
    <property type="component" value="Unassembled WGS sequence"/>
</dbReference>
<dbReference type="Gene3D" id="3.40.50.720">
    <property type="entry name" value="NAD(P)-binding Rossmann-like Domain"/>
    <property type="match status" value="1"/>
</dbReference>
<name>A0ABQ2LET5_9PROT</name>
<dbReference type="CDD" id="cd05233">
    <property type="entry name" value="SDR_c"/>
    <property type="match status" value="1"/>
</dbReference>
<dbReference type="EMBL" id="BMOV01000007">
    <property type="protein sequence ID" value="GGO14045.1"/>
    <property type="molecule type" value="Genomic_DNA"/>
</dbReference>
<dbReference type="InterPro" id="IPR036291">
    <property type="entry name" value="NAD(P)-bd_dom_sf"/>
</dbReference>
<protein>
    <submittedName>
        <fullName evidence="2">NAD-dependent epimerase</fullName>
    </submittedName>
</protein>
<dbReference type="PANTHER" id="PTHR42760">
    <property type="entry name" value="SHORT-CHAIN DEHYDROGENASES/REDUCTASES FAMILY MEMBER"/>
    <property type="match status" value="1"/>
</dbReference>
<proteinExistence type="inferred from homology"/>
<evidence type="ECO:0000313" key="2">
    <source>
        <dbReference type="EMBL" id="GGO14045.1"/>
    </source>
</evidence>
<organism evidence="2 3">
    <name type="scientific">Iodidimonas muriae</name>
    <dbReference type="NCBI Taxonomy" id="261467"/>
    <lineage>
        <taxon>Bacteria</taxon>
        <taxon>Pseudomonadati</taxon>
        <taxon>Pseudomonadota</taxon>
        <taxon>Alphaproteobacteria</taxon>
        <taxon>Iodidimonadales</taxon>
        <taxon>Iodidimonadaceae</taxon>
        <taxon>Iodidimonas</taxon>
    </lineage>
</organism>
<accession>A0ABQ2LET5</accession>
<dbReference type="PRINTS" id="PR00081">
    <property type="entry name" value="GDHRDH"/>
</dbReference>
<evidence type="ECO:0000313" key="3">
    <source>
        <dbReference type="Proteomes" id="UP000602381"/>
    </source>
</evidence>
<evidence type="ECO:0000256" key="1">
    <source>
        <dbReference type="ARBA" id="ARBA00006484"/>
    </source>
</evidence>
<comment type="caution">
    <text evidence="2">The sequence shown here is derived from an EMBL/GenBank/DDBJ whole genome shotgun (WGS) entry which is preliminary data.</text>
</comment>
<gene>
    <name evidence="2" type="ORF">GCM10007972_20770</name>
</gene>
<dbReference type="Pfam" id="PF13561">
    <property type="entry name" value="adh_short_C2"/>
    <property type="match status" value="1"/>
</dbReference>
<reference evidence="3" key="1">
    <citation type="journal article" date="2019" name="Int. J. Syst. Evol. Microbiol.">
        <title>The Global Catalogue of Microorganisms (GCM) 10K type strain sequencing project: providing services to taxonomists for standard genome sequencing and annotation.</title>
        <authorList>
            <consortium name="The Broad Institute Genomics Platform"/>
            <consortium name="The Broad Institute Genome Sequencing Center for Infectious Disease"/>
            <person name="Wu L."/>
            <person name="Ma J."/>
        </authorList>
    </citation>
    <scope>NUCLEOTIDE SEQUENCE [LARGE SCALE GENOMIC DNA]</scope>
    <source>
        <strain evidence="3">JCM 17843</strain>
    </source>
</reference>